<gene>
    <name evidence="2" type="ORF">M2350_003020</name>
</gene>
<evidence type="ECO:0000259" key="1">
    <source>
        <dbReference type="Pfam" id="PF01902"/>
    </source>
</evidence>
<accession>A0ABT2ET35</accession>
<proteinExistence type="predicted"/>
<dbReference type="InterPro" id="IPR002761">
    <property type="entry name" value="Diphthami_syn_dom"/>
</dbReference>
<dbReference type="Proteomes" id="UP001204798">
    <property type="component" value="Unassembled WGS sequence"/>
</dbReference>
<evidence type="ECO:0000313" key="3">
    <source>
        <dbReference type="Proteomes" id="UP001204798"/>
    </source>
</evidence>
<dbReference type="Pfam" id="PF01902">
    <property type="entry name" value="Diphthami_syn_2"/>
    <property type="match status" value="1"/>
</dbReference>
<dbReference type="InterPro" id="IPR014729">
    <property type="entry name" value="Rossmann-like_a/b/a_fold"/>
</dbReference>
<dbReference type="RefSeq" id="WP_259100281.1">
    <property type="nucleotide sequence ID" value="NZ_CP130454.1"/>
</dbReference>
<dbReference type="Gene3D" id="3.40.50.620">
    <property type="entry name" value="HUPs"/>
    <property type="match status" value="1"/>
</dbReference>
<feature type="domain" description="Diphthamide synthase" evidence="1">
    <location>
        <begin position="1"/>
        <end position="219"/>
    </location>
</feature>
<organism evidence="2 3">
    <name type="scientific">Candidatus Fervidibacter sacchari</name>
    <dbReference type="NCBI Taxonomy" id="1448929"/>
    <lineage>
        <taxon>Bacteria</taxon>
        <taxon>Candidatus Fervidibacterota</taxon>
        <taxon>Candidatus Fervidibacter</taxon>
    </lineage>
</organism>
<reference evidence="2 3" key="1">
    <citation type="submission" date="2022-08" db="EMBL/GenBank/DDBJ databases">
        <title>Bacterial and archaeal communities from various locations to study Microbial Dark Matter (Phase II).</title>
        <authorList>
            <person name="Stepanauskas R."/>
        </authorList>
    </citation>
    <scope>NUCLEOTIDE SEQUENCE [LARGE SCALE GENOMIC DNA]</scope>
    <source>
        <strain evidence="2 3">PD1</strain>
    </source>
</reference>
<sequence length="220" mass="24392">MRVVMAWSGGKDSAMALARVFANGDFEVVGLLTTISMPYDRVTMHGVRRSLVQRQAERIGLPLHIVWLPPEPSNEVYDNLMGEAMLKLKAKGVEGVIFGDIFLSDVRAYREARLSEVGMVAIFPLWGEPTDKLVREFLSEGYSAIVSCVDTKVLPADFCGRWLDESFFASLPDSVDPCGENGEFHSFVTSAPFFSAPIKVRVGEKVQRGQFAYCDLEEAT</sequence>
<dbReference type="CDD" id="cd01994">
    <property type="entry name" value="AANH_PF0828-like"/>
    <property type="match status" value="1"/>
</dbReference>
<name>A0ABT2ET35_9BACT</name>
<evidence type="ECO:0000313" key="2">
    <source>
        <dbReference type="EMBL" id="MCS3920591.1"/>
    </source>
</evidence>
<dbReference type="EMBL" id="JANUCP010000005">
    <property type="protein sequence ID" value="MCS3920591.1"/>
    <property type="molecule type" value="Genomic_DNA"/>
</dbReference>
<dbReference type="SUPFAM" id="SSF52402">
    <property type="entry name" value="Adenine nucleotide alpha hydrolases-like"/>
    <property type="match status" value="1"/>
</dbReference>
<dbReference type="NCBIfam" id="TIGR00290">
    <property type="entry name" value="MJ0570_dom"/>
    <property type="match status" value="1"/>
</dbReference>
<protein>
    <submittedName>
        <fullName evidence="2">Uncharacterized protein (TIGR00290 family)</fullName>
    </submittedName>
</protein>
<keyword evidence="3" id="KW-1185">Reference proteome</keyword>
<comment type="caution">
    <text evidence="2">The sequence shown here is derived from an EMBL/GenBank/DDBJ whole genome shotgun (WGS) entry which is preliminary data.</text>
</comment>
<dbReference type="Gene3D" id="3.90.1490.10">
    <property type="entry name" value="putative n-type atp pyrophosphatase, domain 2"/>
    <property type="match status" value="1"/>
</dbReference>